<dbReference type="Gene3D" id="2.60.120.1670">
    <property type="match status" value="1"/>
</dbReference>
<dbReference type="EMDB" id="EMD-10197"/>
<dbReference type="PDB" id="6S6B">
    <property type="method" value="EM"/>
    <property type="resolution" value="2.75 A"/>
    <property type="chains" value="L/M/N/O/P/Q/R/S/T/W/X/Y/Z/l/m/n/o/p/q/r/s/t/w/x/y/z=1-174"/>
</dbReference>
<dbReference type="PDB" id="6SIC">
    <property type="method" value="EM"/>
    <property type="resolution" value="3.52 A"/>
    <property type="chains" value="L/M/N/O/P/Q/R/S/T/W/X/l/m/n/o/p/q/r/s/t/w/x=1-174"/>
</dbReference>
<dbReference type="EMDB" id="EMD-10209"/>
<dbReference type="EMDB" id="EMD-10117"/>
<dbReference type="Pfam" id="PF19021">
    <property type="entry name" value="Cmr7A"/>
    <property type="match status" value="1"/>
</dbReference>
<sequence length="174" mass="19681">MSTQREYVFIPITNSITIDVKITIGGSDHITNIDERGIHNVLVITGYAVDEKNGRLVPTLDPCDYVKGILVAGTPQQAQSNDFLTLKLPANKLYLIRKKGNISDDLKIYIPYSSPDARNSMKTKPVSISDDTIVNNIIKEVFDKIYNITQKEKVKIEKVKEDIKELFSYYALEQ</sequence>
<evidence type="ECO:0007829" key="4">
    <source>
        <dbReference type="PDB" id="6S8B"/>
    </source>
</evidence>
<dbReference type="EMDB" id="EMD-10102"/>
<dbReference type="PDB" id="6S8E">
    <property type="method" value="EM"/>
    <property type="resolution" value="3.10 A"/>
    <property type="chains" value="L/M/N/O/P/Q/R/S/T/W/X/l/m/n/o/p/q/r/s/t/w/x=1-174"/>
</dbReference>
<dbReference type="RefSeq" id="WP_014513658.1">
    <property type="nucleotide sequence ID" value="NC_017276.1"/>
</dbReference>
<dbReference type="PDB" id="6S8B">
    <property type="method" value="EM"/>
    <property type="resolution" value="2.41 A"/>
    <property type="chains" value="L/M/N/O/P/Q/R/S/T/W/X/l/m/n/o/p/q/r/s/t/w/x=1-174"/>
</dbReference>
<dbReference type="EMBL" id="CP002425">
    <property type="protein sequence ID" value="ADX84686.1"/>
    <property type="molecule type" value="Genomic_DNA"/>
</dbReference>
<dbReference type="GO" id="GO:0099048">
    <property type="term" value="P:CRISPR-cas system"/>
    <property type="evidence" value="ECO:0007669"/>
    <property type="project" value="InterPro"/>
</dbReference>
<dbReference type="Proteomes" id="UP000002664">
    <property type="component" value="Chromosome"/>
</dbReference>
<reference evidence="3 4" key="2">
    <citation type="journal article" date="2020" name="Mol. Cell">
        <title>Structures of the Cmr-beta Complex Reveal the Regulation of the Immunity Mechanism of Type III-B CRISPR-Cas.</title>
        <authorList>
            <person name="Sofos N."/>
            <person name="Feng M."/>
            <person name="Stella S."/>
            <person name="Pape T."/>
            <person name="Fuglsang A."/>
            <person name="Lin J."/>
            <person name="Huang Q."/>
            <person name="Li Y."/>
            <person name="She Q."/>
            <person name="Montoya G."/>
        </authorList>
    </citation>
    <scope>STRUCTURE BY ELECTRON MICROSCOPY (2.41 ANGSTROMS)</scope>
</reference>
<dbReference type="GeneID" id="12417502"/>
<gene>
    <name evidence="1" type="ordered locus">SiRe_0603</name>
</gene>
<reference evidence="1 2" key="1">
    <citation type="journal article" date="2011" name="J. Bacteriol.">
        <title>Genome analyses of icelandic strains of Sulfolobus islandicus, model organisms for genetic and virus-host interaction studies.</title>
        <authorList>
            <person name="Guo L."/>
            <person name="Brugger K."/>
            <person name="Liu C."/>
            <person name="Shah S.A."/>
            <person name="Zheng H."/>
            <person name="Zhu Y."/>
            <person name="Wang S."/>
            <person name="Lillestol R.K."/>
            <person name="Chen L."/>
            <person name="Frank J."/>
            <person name="Prangishvili D."/>
            <person name="Paulin L."/>
            <person name="She Q."/>
            <person name="Huang L."/>
            <person name="Garrett R.A."/>
        </authorList>
    </citation>
    <scope>NUCLEOTIDE SEQUENCE [LARGE SCALE GENOMIC DNA]</scope>
    <source>
        <strain evidence="1 2">REY15A</strain>
    </source>
</reference>
<evidence type="ECO:0000313" key="2">
    <source>
        <dbReference type="Proteomes" id="UP000002664"/>
    </source>
</evidence>
<dbReference type="SMR" id="F0NDX7"/>
<dbReference type="AlphaFoldDB" id="F0NDX7"/>
<dbReference type="PDB" id="6S91">
    <property type="method" value="EM"/>
    <property type="resolution" value="2.68 A"/>
    <property type="chains" value="L/M/N/O/P/Q/R/S/T/W/X/l/m/n/o/p/q/r/s/t/w/x=1-174"/>
</dbReference>
<dbReference type="InterPro" id="IPR043959">
    <property type="entry name" value="Cmr7A"/>
</dbReference>
<dbReference type="PDB" id="6SHB">
    <property type="method" value="EM"/>
    <property type="resolution" value="3.07 A"/>
    <property type="chains" value="L/M/N/O/P/Q/R/S/T/W/X/Y/Z/l/m/n/o/p/q/r/s/t/w/x/y/z=1-174"/>
</dbReference>
<evidence type="ECO:0000313" key="1">
    <source>
        <dbReference type="EMBL" id="ADX84686.1"/>
    </source>
</evidence>
<evidence type="ECO:0007829" key="3">
    <source>
        <dbReference type="PDB" id="6S6B"/>
    </source>
</evidence>
<dbReference type="STRING" id="930945.SiRe_0603"/>
<dbReference type="HOGENOM" id="CLU_1472150_0_0_2"/>
<dbReference type="KEGG" id="sir:SiRe_0603"/>
<dbReference type="EMDB" id="EMD-10119"/>
<organism evidence="1 2">
    <name type="scientific">Saccharolobus islandicus (strain REY15A)</name>
    <name type="common">Sulfolobus islandicus</name>
    <dbReference type="NCBI Taxonomy" id="930945"/>
    <lineage>
        <taxon>Archaea</taxon>
        <taxon>Thermoproteota</taxon>
        <taxon>Thermoprotei</taxon>
        <taxon>Sulfolobales</taxon>
        <taxon>Sulfolobaceae</taxon>
        <taxon>Saccharolobus</taxon>
    </lineage>
</organism>
<dbReference type="PDB" id="6SH8">
    <property type="method" value="EM"/>
    <property type="resolution" value="3.14 A"/>
    <property type="chains" value="L/M/N/O/P/Q/R/S/T/W/X/Y/Z/l/m/n/o/p/q/r/s/t/w/x/y/z=1-174"/>
</dbReference>
<name>F0NDX7_SACI5</name>
<proteinExistence type="evidence at protein level"/>
<dbReference type="eggNOG" id="arCOG08552">
    <property type="taxonomic scope" value="Archaea"/>
</dbReference>
<keyword evidence="2" id="KW-1185">Reference proteome</keyword>
<keyword evidence="3 4" id="KW-0002">3D-structure</keyword>
<accession>F0NDX7</accession>
<dbReference type="InterPro" id="IPR053743">
    <property type="entry name" value="CRISPR_Cmr7_comp"/>
</dbReference>
<dbReference type="EMDB" id="EMD-10126"/>
<protein>
    <submittedName>
        <fullName evidence="1">CRISPR-associated protein Cmrx</fullName>
    </submittedName>
</protein>
<dbReference type="EMDB" id="EMD-10196"/>
<dbReference type="GO" id="GO:0051607">
    <property type="term" value="P:defense response to virus"/>
    <property type="evidence" value="ECO:0007669"/>
    <property type="project" value="InterPro"/>
</dbReference>